<dbReference type="SUPFAM" id="SSF55781">
    <property type="entry name" value="GAF domain-like"/>
    <property type="match status" value="1"/>
</dbReference>
<dbReference type="PANTHER" id="PTHR44688:SF16">
    <property type="entry name" value="DNA-BINDING TRANSCRIPTIONAL ACTIVATOR DEVR_DOSR"/>
    <property type="match status" value="1"/>
</dbReference>
<dbReference type="SMART" id="SM00421">
    <property type="entry name" value="HTH_LUXR"/>
    <property type="match status" value="1"/>
</dbReference>
<sequence>MSFRKESPIDICVPSPSLAASAGFAELADRLAEASAAQHRTLAASGDEAGRDLARILDALARVRENPRLADTLERAGRELVAAGVFGRVMVSRVRGSTWLPVVLYVSGEDGRVSVDLDECGCDVDVMEIALASPLIEAEVVRRRLPALVLDADHESRIHRPLLERTGTREYAVAPVVADGSVIGLLHVDSPSSGRMLNEIDRDLLRMFADGIGLVYERADLAERTELQRRAVADVCDAALRNLENIDGSAPFGLRRGVTAPDHGPGVRGRDTVSGAGRDGSRLSRLTAREREVLALLASGVTNAQLADRLTVAESTVKSHVKHILHKLGVGNRAAAIACYLKESRDNERRPR</sequence>
<dbReference type="EMBL" id="UGQM01000001">
    <property type="protein sequence ID" value="STZ42733.1"/>
    <property type="molecule type" value="Genomic_DNA"/>
</dbReference>
<dbReference type="Pfam" id="PF01590">
    <property type="entry name" value="GAF"/>
    <property type="match status" value="1"/>
</dbReference>
<keyword evidence="1" id="KW-0805">Transcription regulation</keyword>
<organism evidence="6 7">
    <name type="scientific">Mycolicibacterium gilvum</name>
    <dbReference type="NCBI Taxonomy" id="1804"/>
    <lineage>
        <taxon>Bacteria</taxon>
        <taxon>Bacillati</taxon>
        <taxon>Actinomycetota</taxon>
        <taxon>Actinomycetes</taxon>
        <taxon>Mycobacteriales</taxon>
        <taxon>Mycobacteriaceae</taxon>
        <taxon>Mycolicibacterium</taxon>
    </lineage>
</organism>
<dbReference type="PANTHER" id="PTHR44688">
    <property type="entry name" value="DNA-BINDING TRANSCRIPTIONAL ACTIVATOR DEVR_DOSR"/>
    <property type="match status" value="1"/>
</dbReference>
<keyword evidence="3" id="KW-0804">Transcription</keyword>
<feature type="region of interest" description="Disordered" evidence="4">
    <location>
        <begin position="254"/>
        <end position="281"/>
    </location>
</feature>
<dbReference type="Gene3D" id="1.10.10.10">
    <property type="entry name" value="Winged helix-like DNA-binding domain superfamily/Winged helix DNA-binding domain"/>
    <property type="match status" value="1"/>
</dbReference>
<evidence type="ECO:0000256" key="4">
    <source>
        <dbReference type="SAM" id="MobiDB-lite"/>
    </source>
</evidence>
<proteinExistence type="predicted"/>
<evidence type="ECO:0000313" key="6">
    <source>
        <dbReference type="EMBL" id="STZ42733.1"/>
    </source>
</evidence>
<evidence type="ECO:0000259" key="5">
    <source>
        <dbReference type="PROSITE" id="PS50043"/>
    </source>
</evidence>
<dbReference type="Proteomes" id="UP000254291">
    <property type="component" value="Unassembled WGS sequence"/>
</dbReference>
<dbReference type="PRINTS" id="PR00038">
    <property type="entry name" value="HTHLUXR"/>
</dbReference>
<evidence type="ECO:0000256" key="2">
    <source>
        <dbReference type="ARBA" id="ARBA00023125"/>
    </source>
</evidence>
<dbReference type="PROSITE" id="PS50043">
    <property type="entry name" value="HTH_LUXR_2"/>
    <property type="match status" value="1"/>
</dbReference>
<evidence type="ECO:0000256" key="1">
    <source>
        <dbReference type="ARBA" id="ARBA00023015"/>
    </source>
</evidence>
<dbReference type="GO" id="GO:0003677">
    <property type="term" value="F:DNA binding"/>
    <property type="evidence" value="ECO:0007669"/>
    <property type="project" value="UniProtKB-KW"/>
</dbReference>
<dbReference type="InterPro" id="IPR036388">
    <property type="entry name" value="WH-like_DNA-bd_sf"/>
</dbReference>
<accession>A0A378SJ61</accession>
<keyword evidence="2" id="KW-0238">DNA-binding</keyword>
<protein>
    <submittedName>
        <fullName evidence="6">Putative GAF sensor protein</fullName>
    </submittedName>
</protein>
<feature type="domain" description="HTH luxR-type" evidence="5">
    <location>
        <begin position="279"/>
        <end position="344"/>
    </location>
</feature>
<dbReference type="Gene3D" id="3.30.450.40">
    <property type="match status" value="1"/>
</dbReference>
<name>A0A378SJ61_9MYCO</name>
<dbReference type="InterPro" id="IPR003018">
    <property type="entry name" value="GAF"/>
</dbReference>
<dbReference type="InterPro" id="IPR000792">
    <property type="entry name" value="Tscrpt_reg_LuxR_C"/>
</dbReference>
<dbReference type="Pfam" id="PF00196">
    <property type="entry name" value="GerE"/>
    <property type="match status" value="1"/>
</dbReference>
<dbReference type="GO" id="GO:0006355">
    <property type="term" value="P:regulation of DNA-templated transcription"/>
    <property type="evidence" value="ECO:0007669"/>
    <property type="project" value="InterPro"/>
</dbReference>
<dbReference type="CDD" id="cd06170">
    <property type="entry name" value="LuxR_C_like"/>
    <property type="match status" value="1"/>
</dbReference>
<dbReference type="AlphaFoldDB" id="A0A378SJ61"/>
<dbReference type="SUPFAM" id="SSF46894">
    <property type="entry name" value="C-terminal effector domain of the bipartite response regulators"/>
    <property type="match status" value="1"/>
</dbReference>
<evidence type="ECO:0000256" key="3">
    <source>
        <dbReference type="ARBA" id="ARBA00023163"/>
    </source>
</evidence>
<dbReference type="InterPro" id="IPR029016">
    <property type="entry name" value="GAF-like_dom_sf"/>
</dbReference>
<dbReference type="SMART" id="SM00065">
    <property type="entry name" value="GAF"/>
    <property type="match status" value="1"/>
</dbReference>
<dbReference type="InterPro" id="IPR016032">
    <property type="entry name" value="Sig_transdc_resp-reg_C-effctor"/>
</dbReference>
<reference evidence="6 7" key="1">
    <citation type="submission" date="2018-06" db="EMBL/GenBank/DDBJ databases">
        <authorList>
            <consortium name="Pathogen Informatics"/>
            <person name="Doyle S."/>
        </authorList>
    </citation>
    <scope>NUCLEOTIDE SEQUENCE [LARGE SCALE GENOMIC DNA]</scope>
    <source>
        <strain evidence="6 7">NCTC10742</strain>
    </source>
</reference>
<gene>
    <name evidence="6" type="primary">devR_2</name>
    <name evidence="6" type="ORF">NCTC10742_01947</name>
</gene>
<evidence type="ECO:0000313" key="7">
    <source>
        <dbReference type="Proteomes" id="UP000254291"/>
    </source>
</evidence>